<accession>A0A4D7QHJ5</accession>
<dbReference type="PANTHER" id="PTHR42850:SF2">
    <property type="entry name" value="BLL5683 PROTEIN"/>
    <property type="match status" value="1"/>
</dbReference>
<gene>
    <name evidence="3" type="ORF">E8L99_10765</name>
</gene>
<name>A0A4D7QHJ5_9HYPH</name>
<feature type="domain" description="Calcineurin-like phosphoesterase" evidence="2">
    <location>
        <begin position="1"/>
        <end position="210"/>
    </location>
</feature>
<dbReference type="CDD" id="cd00838">
    <property type="entry name" value="MPP_superfamily"/>
    <property type="match status" value="1"/>
</dbReference>
<dbReference type="GO" id="GO:0005737">
    <property type="term" value="C:cytoplasm"/>
    <property type="evidence" value="ECO:0007669"/>
    <property type="project" value="TreeGrafter"/>
</dbReference>
<proteinExistence type="inferred from homology"/>
<dbReference type="SUPFAM" id="SSF56300">
    <property type="entry name" value="Metallo-dependent phosphatases"/>
    <property type="match status" value="1"/>
</dbReference>
<evidence type="ECO:0000259" key="2">
    <source>
        <dbReference type="Pfam" id="PF12850"/>
    </source>
</evidence>
<dbReference type="PANTHER" id="PTHR42850">
    <property type="entry name" value="METALLOPHOSPHOESTERASE"/>
    <property type="match status" value="1"/>
</dbReference>
<evidence type="ECO:0000313" key="4">
    <source>
        <dbReference type="Proteomes" id="UP000298588"/>
    </source>
</evidence>
<dbReference type="RefSeq" id="WP_137099533.1">
    <property type="nucleotide sequence ID" value="NZ_CP039865.1"/>
</dbReference>
<comment type="similarity">
    <text evidence="1">Belongs to the metallophosphoesterase superfamily. YfcE family.</text>
</comment>
<dbReference type="InterPro" id="IPR011152">
    <property type="entry name" value="Pesterase_MJ0912"/>
</dbReference>
<dbReference type="OrthoDB" id="9813918at2"/>
<reference evidence="3 4" key="1">
    <citation type="submission" date="2019-04" db="EMBL/GenBank/DDBJ databases">
        <title>Phreatobacter aquaticus sp. nov.</title>
        <authorList>
            <person name="Choi A."/>
            <person name="Baek K."/>
        </authorList>
    </citation>
    <scope>NUCLEOTIDE SEQUENCE [LARGE SCALE GENOMIC DNA]</scope>
    <source>
        <strain evidence="3 4">NMCR1094</strain>
    </source>
</reference>
<organism evidence="3 4">
    <name type="scientific">Phreatobacter aquaticus</name>
    <dbReference type="NCBI Taxonomy" id="2570229"/>
    <lineage>
        <taxon>Bacteria</taxon>
        <taxon>Pseudomonadati</taxon>
        <taxon>Pseudomonadota</taxon>
        <taxon>Alphaproteobacteria</taxon>
        <taxon>Hyphomicrobiales</taxon>
        <taxon>Phreatobacteraceae</taxon>
        <taxon>Phreatobacter</taxon>
    </lineage>
</organism>
<dbReference type="InterPro" id="IPR050126">
    <property type="entry name" value="Ap4A_hydrolase"/>
</dbReference>
<sequence length="246" mass="26687">MRIAILSDIHGNREAFEACLAHASRQRADRYVLLGDIVGYGADPGFCTDVTMRLVEAGAIAIKGNHDEALDLAAPDMHGEALAAIAWTRTVLSDGQRQFLAGLPLSHREDDRLFVHASAREPGFWPYLREPRDAELSLAATDARLVVCGHTHLPAIFALQRSGICVPFRPATNEAVPLLPHRRWQVVVGSVGQPRDGSPLASYSILDLAQGSITQHRVAYDHQAAGQKILAAGLPPRFASRLAEGR</sequence>
<dbReference type="Gene3D" id="3.60.21.10">
    <property type="match status" value="1"/>
</dbReference>
<dbReference type="Pfam" id="PF12850">
    <property type="entry name" value="Metallophos_2"/>
    <property type="match status" value="1"/>
</dbReference>
<dbReference type="PIRSF" id="PIRSF000883">
    <property type="entry name" value="Pesterase_MJ0912"/>
    <property type="match status" value="1"/>
</dbReference>
<protein>
    <submittedName>
        <fullName evidence="3">Metallophosphoesterase family protein</fullName>
    </submittedName>
</protein>
<dbReference type="KEGG" id="paqt:E8L99_10765"/>
<dbReference type="AlphaFoldDB" id="A0A4D7QHJ5"/>
<dbReference type="Proteomes" id="UP000298588">
    <property type="component" value="Chromosome"/>
</dbReference>
<keyword evidence="4" id="KW-1185">Reference proteome</keyword>
<evidence type="ECO:0000256" key="1">
    <source>
        <dbReference type="ARBA" id="ARBA00008950"/>
    </source>
</evidence>
<dbReference type="GO" id="GO:0016791">
    <property type="term" value="F:phosphatase activity"/>
    <property type="evidence" value="ECO:0007669"/>
    <property type="project" value="TreeGrafter"/>
</dbReference>
<dbReference type="InterPro" id="IPR024654">
    <property type="entry name" value="Calcineurin-like_PHP_lpxH"/>
</dbReference>
<evidence type="ECO:0000313" key="3">
    <source>
        <dbReference type="EMBL" id="QCK86201.1"/>
    </source>
</evidence>
<dbReference type="EMBL" id="CP039865">
    <property type="protein sequence ID" value="QCK86201.1"/>
    <property type="molecule type" value="Genomic_DNA"/>
</dbReference>
<dbReference type="InterPro" id="IPR029052">
    <property type="entry name" value="Metallo-depent_PP-like"/>
</dbReference>